<comment type="subcellular location">
    <subcellularLocation>
        <location evidence="1">Membrane</location>
        <topology evidence="1">Multi-pass membrane protein</topology>
    </subcellularLocation>
</comment>
<dbReference type="Pfam" id="PF13520">
    <property type="entry name" value="AA_permease_2"/>
    <property type="match status" value="1"/>
</dbReference>
<accession>A0A8H2ZGY1</accession>
<dbReference type="AlphaFoldDB" id="A0A8H2ZGY1"/>
<dbReference type="PIRSF" id="PIRSF006060">
    <property type="entry name" value="AA_transporter"/>
    <property type="match status" value="1"/>
</dbReference>
<feature type="transmembrane region" description="Helical" evidence="6">
    <location>
        <begin position="59"/>
        <end position="79"/>
    </location>
</feature>
<dbReference type="GeneID" id="64857152"/>
<evidence type="ECO:0000313" key="8">
    <source>
        <dbReference type="Proteomes" id="UP000644660"/>
    </source>
</evidence>
<evidence type="ECO:0000256" key="4">
    <source>
        <dbReference type="ARBA" id="ARBA00022989"/>
    </source>
</evidence>
<evidence type="ECO:0000256" key="6">
    <source>
        <dbReference type="SAM" id="Phobius"/>
    </source>
</evidence>
<name>A0A8H2ZGY1_9SACH</name>
<keyword evidence="5 6" id="KW-0472">Membrane</keyword>
<feature type="transmembrane region" description="Helical" evidence="6">
    <location>
        <begin position="179"/>
        <end position="197"/>
    </location>
</feature>
<evidence type="ECO:0000256" key="5">
    <source>
        <dbReference type="ARBA" id="ARBA00023136"/>
    </source>
</evidence>
<keyword evidence="4 6" id="KW-1133">Transmembrane helix</keyword>
<comment type="caution">
    <text evidence="7">The sequence shown here is derived from an EMBL/GenBank/DDBJ whole genome shotgun (WGS) entry which is preliminary data.</text>
</comment>
<feature type="transmembrane region" description="Helical" evidence="6">
    <location>
        <begin position="31"/>
        <end position="53"/>
    </location>
</feature>
<evidence type="ECO:0000313" key="7">
    <source>
        <dbReference type="EMBL" id="CAB4254168.1"/>
    </source>
</evidence>
<evidence type="ECO:0000256" key="1">
    <source>
        <dbReference type="ARBA" id="ARBA00004141"/>
    </source>
</evidence>
<dbReference type="GO" id="GO:0022857">
    <property type="term" value="F:transmembrane transporter activity"/>
    <property type="evidence" value="ECO:0007669"/>
    <property type="project" value="InterPro"/>
</dbReference>
<proteinExistence type="predicted"/>
<gene>
    <name evidence="7" type="ORF">KABA2_03S14080</name>
</gene>
<dbReference type="OrthoDB" id="2417308at2759"/>
<evidence type="ECO:0000256" key="3">
    <source>
        <dbReference type="ARBA" id="ARBA00022692"/>
    </source>
</evidence>
<reference evidence="7 8" key="1">
    <citation type="submission" date="2020-05" db="EMBL/GenBank/DDBJ databases">
        <authorList>
            <person name="Casaregola S."/>
            <person name="Devillers H."/>
            <person name="Grondin C."/>
        </authorList>
    </citation>
    <scope>NUCLEOTIDE SEQUENCE [LARGE SCALE GENOMIC DNA]</scope>
    <source>
        <strain evidence="7 8">CLIB 1767</strain>
    </source>
</reference>
<dbReference type="RefSeq" id="XP_041406012.1">
    <property type="nucleotide sequence ID" value="XM_041550078.1"/>
</dbReference>
<dbReference type="Proteomes" id="UP000644660">
    <property type="component" value="Unassembled WGS sequence"/>
</dbReference>
<dbReference type="PANTHER" id="PTHR45649:SF16">
    <property type="entry name" value="7-KETO 8-AMINOPELARGONIC ACID TRANSPORTER"/>
    <property type="match status" value="1"/>
</dbReference>
<feature type="transmembrane region" description="Helical" evidence="6">
    <location>
        <begin position="295"/>
        <end position="318"/>
    </location>
</feature>
<feature type="transmembrane region" description="Helical" evidence="6">
    <location>
        <begin position="515"/>
        <end position="534"/>
    </location>
</feature>
<dbReference type="GO" id="GO:0016020">
    <property type="term" value="C:membrane"/>
    <property type="evidence" value="ECO:0007669"/>
    <property type="project" value="UniProtKB-SubCell"/>
</dbReference>
<evidence type="ECO:0000256" key="2">
    <source>
        <dbReference type="ARBA" id="ARBA00022448"/>
    </source>
</evidence>
<feature type="transmembrane region" description="Helical" evidence="6">
    <location>
        <begin position="410"/>
        <end position="428"/>
    </location>
</feature>
<feature type="transmembrane region" description="Helical" evidence="6">
    <location>
        <begin position="142"/>
        <end position="167"/>
    </location>
</feature>
<dbReference type="Gene3D" id="1.20.1740.10">
    <property type="entry name" value="Amino acid/polyamine transporter I"/>
    <property type="match status" value="1"/>
</dbReference>
<dbReference type="EMBL" id="CAEFZW010000003">
    <property type="protein sequence ID" value="CAB4254168.1"/>
    <property type="molecule type" value="Genomic_DNA"/>
</dbReference>
<keyword evidence="8" id="KW-1185">Reference proteome</keyword>
<keyword evidence="3 6" id="KW-0812">Transmembrane</keyword>
<organism evidence="7 8">
    <name type="scientific">Maudiozyma barnettii</name>
    <dbReference type="NCBI Taxonomy" id="61262"/>
    <lineage>
        <taxon>Eukaryota</taxon>
        <taxon>Fungi</taxon>
        <taxon>Dikarya</taxon>
        <taxon>Ascomycota</taxon>
        <taxon>Saccharomycotina</taxon>
        <taxon>Saccharomycetes</taxon>
        <taxon>Saccharomycetales</taxon>
        <taxon>Saccharomycetaceae</taxon>
        <taxon>Maudiozyma</taxon>
    </lineage>
</organism>
<protein>
    <submittedName>
        <fullName evidence="7">Similar to Saccharomyces cerevisiae YNR056C BIO5 Putative transmembrane protein involved in the biotin biosynthesis pathway</fullName>
    </submittedName>
</protein>
<feature type="transmembrane region" description="Helical" evidence="6">
    <location>
        <begin position="209"/>
        <end position="227"/>
    </location>
</feature>
<feature type="transmembrane region" description="Helical" evidence="6">
    <location>
        <begin position="483"/>
        <end position="503"/>
    </location>
</feature>
<keyword evidence="2" id="KW-0813">Transport</keyword>
<sequence length="536" mass="59426">MIKGNSAISITEIKEIDGSNNLTRNFKWQSLLGIAFSLTNSWLGISSSLSVGISSGGPVLIIYGLIIGFLFSLICAFTLSSFAKLLPNSSGPCFWVLKLCEENSGIDSDQSTVEIEDATSLCTVETLKLTLLQRNLGLVTGLLNYFGAVFTTASICSSLSFNILGMYAASHPTFELKKWHTFITYQCLNIFILMGNLRSKPLPCILKCGLYLSVLTFFLTFIMSMVSRSNSRTDPWPSSSSIFGKFQNTTGWRSSGVAFIVGLINPLWAFVGIDSATHMTDEVGHDKARVLVPRVIFTTVVLGFLTSFAYSIGMFYCITDRERVQGSILPILEIYQQATSNRNLSIFMQSMCTLCGLVCGVASSTWQSRILWSIARDFRLIDRRLGKVSSAKVFSSIVEVHSRYQTPLKALLLSHFLIVIIGCIFMVSTTAFNAIITASITLLFITYAIPSFIFLVKRPTFFLENLSGMNSNLDGITHKSLGWFYLVIHSLCTLWALFCLFFFSLPYELPVSAKSMNYVSVVYGVVTLIIFMIVNK</sequence>
<dbReference type="PANTHER" id="PTHR45649">
    <property type="entry name" value="AMINO-ACID PERMEASE BAT1"/>
    <property type="match status" value="1"/>
</dbReference>
<feature type="transmembrane region" description="Helical" evidence="6">
    <location>
        <begin position="434"/>
        <end position="456"/>
    </location>
</feature>
<dbReference type="InterPro" id="IPR002293">
    <property type="entry name" value="AA/rel_permease1"/>
</dbReference>